<keyword evidence="2" id="KW-1185">Reference proteome</keyword>
<dbReference type="AlphaFoldDB" id="A0A8X6UZ10"/>
<name>A0A8X6UZ10_TRICX</name>
<protein>
    <submittedName>
        <fullName evidence="1">Uncharacterized protein</fullName>
    </submittedName>
</protein>
<evidence type="ECO:0000313" key="2">
    <source>
        <dbReference type="Proteomes" id="UP000887159"/>
    </source>
</evidence>
<sequence>METRITTKERSAEKKNRKHITIHDPKILVSATISTCAGCSILKNASKAEFCGHAVCSALSNRALPEHANECGPTVCRVIRHKGVKWERVENEADMTRWNIGGN</sequence>
<dbReference type="Proteomes" id="UP000887159">
    <property type="component" value="Unassembled WGS sequence"/>
</dbReference>
<evidence type="ECO:0000313" key="1">
    <source>
        <dbReference type="EMBL" id="GFX98251.1"/>
    </source>
</evidence>
<reference evidence="1" key="1">
    <citation type="submission" date="2020-08" db="EMBL/GenBank/DDBJ databases">
        <title>Multicomponent nature underlies the extraordinary mechanical properties of spider dragline silk.</title>
        <authorList>
            <person name="Kono N."/>
            <person name="Nakamura H."/>
            <person name="Mori M."/>
            <person name="Yoshida Y."/>
            <person name="Ohtoshi R."/>
            <person name="Malay A.D."/>
            <person name="Moran D.A.P."/>
            <person name="Tomita M."/>
            <person name="Numata K."/>
            <person name="Arakawa K."/>
        </authorList>
    </citation>
    <scope>NUCLEOTIDE SEQUENCE</scope>
</reference>
<comment type="caution">
    <text evidence="1">The sequence shown here is derived from an EMBL/GenBank/DDBJ whole genome shotgun (WGS) entry which is preliminary data.</text>
</comment>
<organism evidence="1 2">
    <name type="scientific">Trichonephila clavipes</name>
    <name type="common">Golden silk orbweaver</name>
    <name type="synonym">Nephila clavipes</name>
    <dbReference type="NCBI Taxonomy" id="2585209"/>
    <lineage>
        <taxon>Eukaryota</taxon>
        <taxon>Metazoa</taxon>
        <taxon>Ecdysozoa</taxon>
        <taxon>Arthropoda</taxon>
        <taxon>Chelicerata</taxon>
        <taxon>Arachnida</taxon>
        <taxon>Araneae</taxon>
        <taxon>Araneomorphae</taxon>
        <taxon>Entelegynae</taxon>
        <taxon>Araneoidea</taxon>
        <taxon>Nephilidae</taxon>
        <taxon>Trichonephila</taxon>
    </lineage>
</organism>
<gene>
    <name evidence="1" type="ORF">TNCV_4908941</name>
</gene>
<accession>A0A8X6UZ10</accession>
<proteinExistence type="predicted"/>
<dbReference type="EMBL" id="BMAU01021201">
    <property type="protein sequence ID" value="GFX98251.1"/>
    <property type="molecule type" value="Genomic_DNA"/>
</dbReference>